<evidence type="ECO:0000256" key="1">
    <source>
        <dbReference type="ARBA" id="ARBA00004141"/>
    </source>
</evidence>
<dbReference type="Proteomes" id="UP000085678">
    <property type="component" value="Unplaced"/>
</dbReference>
<evidence type="ECO:0000259" key="8">
    <source>
        <dbReference type="Pfam" id="PF01529"/>
    </source>
</evidence>
<dbReference type="InterPro" id="IPR001594">
    <property type="entry name" value="Palmitoyltrfase_DHHC"/>
</dbReference>
<comment type="similarity">
    <text evidence="7">Belongs to the DHHC palmitoyltransferase family.</text>
</comment>
<reference evidence="10" key="1">
    <citation type="submission" date="2025-08" db="UniProtKB">
        <authorList>
            <consortium name="RefSeq"/>
        </authorList>
    </citation>
    <scope>IDENTIFICATION</scope>
    <source>
        <tissue evidence="10">Gonads</tissue>
    </source>
</reference>
<keyword evidence="5 7" id="KW-0472">Membrane</keyword>
<dbReference type="PROSITE" id="PS50216">
    <property type="entry name" value="DHHC"/>
    <property type="match status" value="1"/>
</dbReference>
<dbReference type="KEGG" id="lak:106158362"/>
<proteinExistence type="inferred from homology"/>
<dbReference type="InterPro" id="IPR039859">
    <property type="entry name" value="PFA4/ZDH16/20/ERF2-like"/>
</dbReference>
<organism evidence="9 10">
    <name type="scientific">Lingula anatina</name>
    <name type="common">Brachiopod</name>
    <name type="synonym">Lingula unguis</name>
    <dbReference type="NCBI Taxonomy" id="7574"/>
    <lineage>
        <taxon>Eukaryota</taxon>
        <taxon>Metazoa</taxon>
        <taxon>Spiralia</taxon>
        <taxon>Lophotrochozoa</taxon>
        <taxon>Brachiopoda</taxon>
        <taxon>Linguliformea</taxon>
        <taxon>Lingulata</taxon>
        <taxon>Lingulida</taxon>
        <taxon>Linguloidea</taxon>
        <taxon>Lingulidae</taxon>
        <taxon>Lingula</taxon>
    </lineage>
</organism>
<feature type="transmembrane region" description="Helical" evidence="7">
    <location>
        <begin position="49"/>
        <end position="71"/>
    </location>
</feature>
<dbReference type="GeneID" id="106158362"/>
<dbReference type="Pfam" id="PF01529">
    <property type="entry name" value="DHHC"/>
    <property type="match status" value="1"/>
</dbReference>
<dbReference type="OMA" id="ACMIVDT"/>
<dbReference type="OrthoDB" id="302728at2759"/>
<evidence type="ECO:0000256" key="2">
    <source>
        <dbReference type="ARBA" id="ARBA00022679"/>
    </source>
</evidence>
<evidence type="ECO:0000256" key="7">
    <source>
        <dbReference type="RuleBase" id="RU079119"/>
    </source>
</evidence>
<dbReference type="GO" id="GO:0019706">
    <property type="term" value="F:protein-cysteine S-palmitoyltransferase activity"/>
    <property type="evidence" value="ECO:0007669"/>
    <property type="project" value="UniProtKB-EC"/>
</dbReference>
<dbReference type="InParanoid" id="A0A1S3HW26"/>
<name>A0A1S3HW26_LINAN</name>
<evidence type="ECO:0000256" key="6">
    <source>
        <dbReference type="ARBA" id="ARBA00023315"/>
    </source>
</evidence>
<keyword evidence="9" id="KW-1185">Reference proteome</keyword>
<protein>
    <recommendedName>
        <fullName evidence="7">Palmitoyltransferase</fullName>
        <ecNumber evidence="7">2.3.1.225</ecNumber>
    </recommendedName>
</protein>
<keyword evidence="4 7" id="KW-1133">Transmembrane helix</keyword>
<feature type="domain" description="Palmitoyltransferase DHHC" evidence="8">
    <location>
        <begin position="90"/>
        <end position="228"/>
    </location>
</feature>
<dbReference type="PANTHER" id="PTHR12246">
    <property type="entry name" value="PALMITOYLTRANSFERASE ZDHHC16"/>
    <property type="match status" value="1"/>
</dbReference>
<keyword evidence="3 7" id="KW-0812">Transmembrane</keyword>
<sequence>MAAHFWKYIPKTPSEKGAFAFIIVMGFSSLYYMLFVVHPTIFQEATPWYCIHLAFIAFEAMNVLGNFWYILSTDTTEGNVVLPSTLKAGWRYCTACEANFPPRSHHCHTCNRCILQRDHHCFFTGNCIGFANHRYYLCFTLHVAIAGFYAVIMNADYTWAVLGGLSWTSLVSMVLPIVSWILGLSETYTFAVAFLSAGCIIAFLLASALTGYHCLLIFSGQTTYERTHNVKQYDLGWMENVHRALGENWIASCLFPFAPLKVKGDGFKFPQKGEFEDIKDM</sequence>
<keyword evidence="6 7" id="KW-0012">Acyltransferase</keyword>
<evidence type="ECO:0000256" key="5">
    <source>
        <dbReference type="ARBA" id="ARBA00023136"/>
    </source>
</evidence>
<evidence type="ECO:0000313" key="9">
    <source>
        <dbReference type="Proteomes" id="UP000085678"/>
    </source>
</evidence>
<evidence type="ECO:0000313" key="10">
    <source>
        <dbReference type="RefSeq" id="XP_013389751.1"/>
    </source>
</evidence>
<feature type="transmembrane region" description="Helical" evidence="7">
    <location>
        <begin position="188"/>
        <end position="218"/>
    </location>
</feature>
<feature type="transmembrane region" description="Helical" evidence="7">
    <location>
        <begin position="133"/>
        <end position="152"/>
    </location>
</feature>
<dbReference type="EC" id="2.3.1.225" evidence="7"/>
<dbReference type="AlphaFoldDB" id="A0A1S3HW26"/>
<dbReference type="STRING" id="7574.A0A1S3HW26"/>
<evidence type="ECO:0000256" key="3">
    <source>
        <dbReference type="ARBA" id="ARBA00022692"/>
    </source>
</evidence>
<evidence type="ECO:0000256" key="4">
    <source>
        <dbReference type="ARBA" id="ARBA00022989"/>
    </source>
</evidence>
<comment type="catalytic activity">
    <reaction evidence="7">
        <text>L-cysteinyl-[protein] + hexadecanoyl-CoA = S-hexadecanoyl-L-cysteinyl-[protein] + CoA</text>
        <dbReference type="Rhea" id="RHEA:36683"/>
        <dbReference type="Rhea" id="RHEA-COMP:10131"/>
        <dbReference type="Rhea" id="RHEA-COMP:11032"/>
        <dbReference type="ChEBI" id="CHEBI:29950"/>
        <dbReference type="ChEBI" id="CHEBI:57287"/>
        <dbReference type="ChEBI" id="CHEBI:57379"/>
        <dbReference type="ChEBI" id="CHEBI:74151"/>
        <dbReference type="EC" id="2.3.1.225"/>
    </reaction>
</comment>
<dbReference type="GO" id="GO:0016020">
    <property type="term" value="C:membrane"/>
    <property type="evidence" value="ECO:0007669"/>
    <property type="project" value="UniProtKB-SubCell"/>
</dbReference>
<gene>
    <name evidence="10" type="primary">LOC106158362</name>
</gene>
<feature type="transmembrane region" description="Helical" evidence="7">
    <location>
        <begin position="18"/>
        <end position="37"/>
    </location>
</feature>
<comment type="domain">
    <text evidence="7">The DHHC domain is required for palmitoyltransferase activity.</text>
</comment>
<feature type="transmembrane region" description="Helical" evidence="7">
    <location>
        <begin position="159"/>
        <end position="182"/>
    </location>
</feature>
<dbReference type="RefSeq" id="XP_013389751.1">
    <property type="nucleotide sequence ID" value="XM_013534297.2"/>
</dbReference>
<accession>A0A1S3HW26</accession>
<dbReference type="FunCoup" id="A0A1S3HW26">
    <property type="interactions" value="13"/>
</dbReference>
<keyword evidence="2 7" id="KW-0808">Transferase</keyword>
<comment type="subcellular location">
    <subcellularLocation>
        <location evidence="1">Membrane</location>
        <topology evidence="1">Multi-pass membrane protein</topology>
    </subcellularLocation>
</comment>